<dbReference type="PROSITE" id="PS00041">
    <property type="entry name" value="HTH_ARAC_FAMILY_1"/>
    <property type="match status" value="2"/>
</dbReference>
<evidence type="ECO:0000256" key="1">
    <source>
        <dbReference type="ARBA" id="ARBA00023015"/>
    </source>
</evidence>
<evidence type="ECO:0000313" key="6">
    <source>
        <dbReference type="Proteomes" id="UP000006844"/>
    </source>
</evidence>
<evidence type="ECO:0000313" key="5">
    <source>
        <dbReference type="EMBL" id="ADV81799.1"/>
    </source>
</evidence>
<dbReference type="PROSITE" id="PS01124">
    <property type="entry name" value="HTH_ARAC_FAMILY_2"/>
    <property type="match status" value="1"/>
</dbReference>
<dbReference type="InterPro" id="IPR018062">
    <property type="entry name" value="HTH_AraC-typ_CS"/>
</dbReference>
<dbReference type="AlphaFoldDB" id="E8V896"/>
<keyword evidence="6" id="KW-1185">Reference proteome</keyword>
<dbReference type="OrthoDB" id="273555at2"/>
<accession>E8V896</accession>
<dbReference type="GO" id="GO:0043565">
    <property type="term" value="F:sequence-specific DNA binding"/>
    <property type="evidence" value="ECO:0007669"/>
    <property type="project" value="InterPro"/>
</dbReference>
<keyword evidence="2" id="KW-0238">DNA-binding</keyword>
<evidence type="ECO:0000259" key="4">
    <source>
        <dbReference type="PROSITE" id="PS01124"/>
    </source>
</evidence>
<dbReference type="KEGG" id="tsa:AciPR4_0966"/>
<dbReference type="Proteomes" id="UP000006844">
    <property type="component" value="Chromosome"/>
</dbReference>
<dbReference type="SUPFAM" id="SSF46689">
    <property type="entry name" value="Homeodomain-like"/>
    <property type="match status" value="2"/>
</dbReference>
<reference evidence="5 6" key="1">
    <citation type="journal article" date="2012" name="Stand. Genomic Sci.">
        <title>Complete genome sequence of Terriglobus saanensis type strain SP1PR4(T), an Acidobacteria from tundra soil.</title>
        <authorList>
            <person name="Rawat S.R."/>
            <person name="Mannisto M.K."/>
            <person name="Starovoytov V."/>
            <person name="Goodwin L."/>
            <person name="Nolan M."/>
            <person name="Hauser L."/>
            <person name="Land M."/>
            <person name="Davenport K.W."/>
            <person name="Woyke T."/>
            <person name="Haggblom M.M."/>
        </authorList>
    </citation>
    <scope>NUCLEOTIDE SEQUENCE</scope>
    <source>
        <strain evidence="6">ATCC BAA-1853 / DSM 23119 / SP1PR4</strain>
    </source>
</reference>
<dbReference type="PANTHER" id="PTHR46796:SF6">
    <property type="entry name" value="ARAC SUBFAMILY"/>
    <property type="match status" value="1"/>
</dbReference>
<dbReference type="Pfam" id="PF12833">
    <property type="entry name" value="HTH_18"/>
    <property type="match status" value="1"/>
</dbReference>
<name>E8V896_TERSS</name>
<dbReference type="GO" id="GO:0003700">
    <property type="term" value="F:DNA-binding transcription factor activity"/>
    <property type="evidence" value="ECO:0007669"/>
    <property type="project" value="InterPro"/>
</dbReference>
<keyword evidence="3" id="KW-0804">Transcription</keyword>
<organism evidence="5 6">
    <name type="scientific">Terriglobus saanensis (strain ATCC BAA-1853 / DSM 23119 / SP1PR4)</name>
    <dbReference type="NCBI Taxonomy" id="401053"/>
    <lineage>
        <taxon>Bacteria</taxon>
        <taxon>Pseudomonadati</taxon>
        <taxon>Acidobacteriota</taxon>
        <taxon>Terriglobia</taxon>
        <taxon>Terriglobales</taxon>
        <taxon>Acidobacteriaceae</taxon>
        <taxon>Terriglobus</taxon>
    </lineage>
</organism>
<proteinExistence type="predicted"/>
<dbReference type="EMBL" id="CP002467">
    <property type="protein sequence ID" value="ADV81799.1"/>
    <property type="molecule type" value="Genomic_DNA"/>
</dbReference>
<dbReference type="STRING" id="401053.AciPR4_0966"/>
<protein>
    <submittedName>
        <fullName evidence="5">Transcriptional regulator, AraC family</fullName>
    </submittedName>
</protein>
<gene>
    <name evidence="5" type="ordered locus">AciPR4_0966</name>
</gene>
<evidence type="ECO:0000256" key="3">
    <source>
        <dbReference type="ARBA" id="ARBA00023163"/>
    </source>
</evidence>
<dbReference type="InterPro" id="IPR018060">
    <property type="entry name" value="HTH_AraC"/>
</dbReference>
<dbReference type="eggNOG" id="COG4977">
    <property type="taxonomic scope" value="Bacteria"/>
</dbReference>
<dbReference type="PANTHER" id="PTHR46796">
    <property type="entry name" value="HTH-TYPE TRANSCRIPTIONAL ACTIVATOR RHAS-RELATED"/>
    <property type="match status" value="1"/>
</dbReference>
<dbReference type="Gene3D" id="1.10.10.60">
    <property type="entry name" value="Homeodomain-like"/>
    <property type="match status" value="2"/>
</dbReference>
<evidence type="ECO:0000256" key="2">
    <source>
        <dbReference type="ARBA" id="ARBA00023125"/>
    </source>
</evidence>
<dbReference type="InterPro" id="IPR050204">
    <property type="entry name" value="AraC_XylS_family_regulators"/>
</dbReference>
<dbReference type="InterPro" id="IPR009057">
    <property type="entry name" value="Homeodomain-like_sf"/>
</dbReference>
<sequence>MNTVPLNTGTEFDAVLRGPSTSSLSSRRLNWRGYLTERHLAGPGERPETISDHHVVCLWLEDVPICEYSGGDGESVTYFRQRNSMTIVPQGIVPAVHPQGQVDFILCALEPDFVKNVEMELDQKPIVAPFYRRVHLDPAMSGLTKLLSHEAAKGGLSGRLYADQLATALAIRLLFLERQEGRREFCKASALPRHRLRRVIERMRELQSDLDLKTLATESGYSRTHFLRMFRESMGCTPHQYLLRLRLERARELLRQKRMSLIDIAALCGFSSHAHLSRMFRQVVGVPPSEYRRSL</sequence>
<dbReference type="SMART" id="SM00342">
    <property type="entry name" value="HTH_ARAC"/>
    <property type="match status" value="1"/>
</dbReference>
<dbReference type="HOGENOM" id="CLU_000445_88_4_0"/>
<feature type="domain" description="HTH araC/xylS-type" evidence="4">
    <location>
        <begin position="194"/>
        <end position="294"/>
    </location>
</feature>
<keyword evidence="1" id="KW-0805">Transcription regulation</keyword>